<dbReference type="AlphaFoldDB" id="A0A642C575"/>
<gene>
    <name evidence="1" type="ORF">F3B98_29270</name>
</gene>
<name>A0A642C575_BACOV</name>
<evidence type="ECO:0000313" key="2">
    <source>
        <dbReference type="Proteomes" id="UP000435985"/>
    </source>
</evidence>
<dbReference type="Proteomes" id="UP000435985">
    <property type="component" value="Unassembled WGS sequence"/>
</dbReference>
<dbReference type="EMBL" id="VWFO01000299">
    <property type="protein sequence ID" value="KAA4656880.1"/>
    <property type="molecule type" value="Genomic_DNA"/>
</dbReference>
<feature type="non-terminal residue" evidence="1">
    <location>
        <position position="1"/>
    </location>
</feature>
<dbReference type="PANTHER" id="PTHR32305">
    <property type="match status" value="1"/>
</dbReference>
<dbReference type="Gene3D" id="2.180.10.10">
    <property type="entry name" value="RHS repeat-associated core"/>
    <property type="match status" value="1"/>
</dbReference>
<sequence>SGLSNWYVCQYVGSTEYGGYQFSGSLMAGLVGPKPLVQVINYYDNYDFMYRTDLSARDEFRYTHEEGFAATSSGAKGMLTGIAKLHTDAYDQYRNGEYGVDSPYNYSVMYYDDRGRLSQTVSDNHLGGMDRDFFSYDFNGNALRHLHRQTGAGNEILSDSYTYEYDHAERLVKALHRLGDAQEVILIDNVYDDLGRLSRKTFHNGLLNTSYSYNIRSWLTGITGSSFEQVLHYTDGTGIPYYNGNISSMVWKSGEDDIMRGYHFTYDNLNRLTNAVYEEGSVLVQNQNRFNEQVTGYDKMSNILGIKRSGQTSSTGYGLIDDLAMSYNGNQLKSVSDRATNSVYGNGFDFKDGVNKEAEYEYDENGNMTKDLNKKILNIQYNCLNLPSRIEFENGHVISYLYDADGIKLRTTHIIGSDTTVTDYCGNVIYENGIPVKLLTEAGYVTLADSKYHYFVQDHLGNNRVVVDQSGNVEEVNHYYPFGGLLSSSVSNAVQPYKYNGKELDRKNGLDWYDYGARMYDAALG</sequence>
<comment type="caution">
    <text evidence="1">The sequence shown here is derived from an EMBL/GenBank/DDBJ whole genome shotgun (WGS) entry which is preliminary data.</text>
</comment>
<protein>
    <submittedName>
        <fullName evidence="1">RHS repeat-associated core domain-containing protein</fullName>
    </submittedName>
</protein>
<dbReference type="InterPro" id="IPR050708">
    <property type="entry name" value="T6SS_VgrG/RHS"/>
</dbReference>
<dbReference type="PANTHER" id="PTHR32305:SF15">
    <property type="entry name" value="PROTEIN RHSA-RELATED"/>
    <property type="match status" value="1"/>
</dbReference>
<proteinExistence type="predicted"/>
<evidence type="ECO:0000313" key="1">
    <source>
        <dbReference type="EMBL" id="KAA4656880.1"/>
    </source>
</evidence>
<accession>A0A642C575</accession>
<reference evidence="1 2" key="1">
    <citation type="journal article" date="2019" name="Nat. Med.">
        <title>A library of human gut bacterial isolates paired with longitudinal multiomics data enables mechanistic microbiome research.</title>
        <authorList>
            <person name="Poyet M."/>
            <person name="Groussin M."/>
            <person name="Gibbons S.M."/>
            <person name="Avila-Pacheco J."/>
            <person name="Jiang X."/>
            <person name="Kearney S.M."/>
            <person name="Perrotta A.R."/>
            <person name="Berdy B."/>
            <person name="Zhao S."/>
            <person name="Lieberman T.D."/>
            <person name="Swanson P.K."/>
            <person name="Smith M."/>
            <person name="Roesemann S."/>
            <person name="Alexander J.E."/>
            <person name="Rich S.A."/>
            <person name="Livny J."/>
            <person name="Vlamakis H."/>
            <person name="Clish C."/>
            <person name="Bullock K."/>
            <person name="Deik A."/>
            <person name="Scott J."/>
            <person name="Pierce K.A."/>
            <person name="Xavier R.J."/>
            <person name="Alm E.J."/>
        </authorList>
    </citation>
    <scope>NUCLEOTIDE SEQUENCE [LARGE SCALE GENOMIC DNA]</scope>
    <source>
        <strain evidence="1 2">BIOML-A14</strain>
    </source>
</reference>
<feature type="non-terminal residue" evidence="1">
    <location>
        <position position="525"/>
    </location>
</feature>
<organism evidence="1 2">
    <name type="scientific">Bacteroides ovatus</name>
    <dbReference type="NCBI Taxonomy" id="28116"/>
    <lineage>
        <taxon>Bacteria</taxon>
        <taxon>Pseudomonadati</taxon>
        <taxon>Bacteroidota</taxon>
        <taxon>Bacteroidia</taxon>
        <taxon>Bacteroidales</taxon>
        <taxon>Bacteroidaceae</taxon>
        <taxon>Bacteroides</taxon>
    </lineage>
</organism>